<evidence type="ECO:0000313" key="1">
    <source>
        <dbReference type="EMBL" id="MCT7398520.1"/>
    </source>
</evidence>
<gene>
    <name evidence="1" type="ORF">N5B56_05395</name>
</gene>
<dbReference type="EMBL" id="JAODBU010000004">
    <property type="protein sequence ID" value="MCT7398520.1"/>
    <property type="molecule type" value="Genomic_DNA"/>
</dbReference>
<accession>A0ABT2LZ18</accession>
<organism evidence="1 2">
    <name type="scientific">Eubacterium album</name>
    <dbReference type="NCBI Taxonomy" id="2978477"/>
    <lineage>
        <taxon>Bacteria</taxon>
        <taxon>Bacillati</taxon>
        <taxon>Bacillota</taxon>
        <taxon>Clostridia</taxon>
        <taxon>Eubacteriales</taxon>
        <taxon>Eubacteriaceae</taxon>
        <taxon>Eubacterium</taxon>
    </lineage>
</organism>
<proteinExistence type="predicted"/>
<comment type="caution">
    <text evidence="1">The sequence shown here is derived from an EMBL/GenBank/DDBJ whole genome shotgun (WGS) entry which is preliminary data.</text>
</comment>
<dbReference type="RefSeq" id="WP_022089409.1">
    <property type="nucleotide sequence ID" value="NZ_JAODBU010000004.1"/>
</dbReference>
<evidence type="ECO:0000313" key="2">
    <source>
        <dbReference type="Proteomes" id="UP001431199"/>
    </source>
</evidence>
<sequence>MGKQFEDDEDDMDMYVTIEFDDGSEVDYKVIGIFEIEGQDYVAVSDDYEEDKPDFSVEFYRHYEDEEGTPSIESIPDDEEYEMVAEVFEQIYAEEEDAEE</sequence>
<name>A0ABT2LZ18_9FIRM</name>
<protein>
    <submittedName>
        <fullName evidence="1">DUF1292 domain-containing protein</fullName>
    </submittedName>
</protein>
<reference evidence="1" key="1">
    <citation type="submission" date="2022-09" db="EMBL/GenBank/DDBJ databases">
        <title>Eubacterium sp. LFL-14 isolated from human feces.</title>
        <authorList>
            <person name="Liu F."/>
        </authorList>
    </citation>
    <scope>NUCLEOTIDE SEQUENCE</scope>
    <source>
        <strain evidence="1">LFL-14</strain>
    </source>
</reference>
<keyword evidence="2" id="KW-1185">Reference proteome</keyword>
<dbReference type="Pfam" id="PF06949">
    <property type="entry name" value="DUF1292"/>
    <property type="match status" value="1"/>
</dbReference>
<dbReference type="InterPro" id="IPR009711">
    <property type="entry name" value="UPF0473"/>
</dbReference>
<dbReference type="Proteomes" id="UP001431199">
    <property type="component" value="Unassembled WGS sequence"/>
</dbReference>